<dbReference type="EMBL" id="JARJCN010000036">
    <property type="protein sequence ID" value="KAJ7084790.1"/>
    <property type="molecule type" value="Genomic_DNA"/>
</dbReference>
<sequence length="299" mass="33316">MSNLVAAADTLSHLGIDAWLQDPEGNHLALPPASVHGNRITTTIEVEKPQVIELKYLELIASSLVQRFSIHWCKSRNAPSINAWCEIFRPSGKSGLIEITRIANQIMAANDEGTQSRSSQGRLELPLQRDNWLWMPRSREGFVSLEIRRLLEIPKETKRVDANNPQSILYEVVTNLRDTTDMPPYVVFRFEFKPTQRTFSVSVSPYGRHHWKPRRPSLRTPPEGSKSETESPSATVSTQVATSVLSAPICPNLPEAAAAREEISPNKRTRSLSDSSATSFGKDDAGVAVKKQVSCVIYK</sequence>
<feature type="region of interest" description="Disordered" evidence="1">
    <location>
        <begin position="258"/>
        <end position="282"/>
    </location>
</feature>
<protein>
    <submittedName>
        <fullName evidence="2">Uncharacterized protein</fullName>
    </submittedName>
</protein>
<proteinExistence type="predicted"/>
<evidence type="ECO:0000313" key="2">
    <source>
        <dbReference type="EMBL" id="KAJ7084790.1"/>
    </source>
</evidence>
<dbReference type="Proteomes" id="UP001222325">
    <property type="component" value="Unassembled WGS sequence"/>
</dbReference>
<feature type="region of interest" description="Disordered" evidence="1">
    <location>
        <begin position="205"/>
        <end position="236"/>
    </location>
</feature>
<accession>A0AAD6XKF4</accession>
<organism evidence="2 3">
    <name type="scientific">Mycena belliarum</name>
    <dbReference type="NCBI Taxonomy" id="1033014"/>
    <lineage>
        <taxon>Eukaryota</taxon>
        <taxon>Fungi</taxon>
        <taxon>Dikarya</taxon>
        <taxon>Basidiomycota</taxon>
        <taxon>Agaricomycotina</taxon>
        <taxon>Agaricomycetes</taxon>
        <taxon>Agaricomycetidae</taxon>
        <taxon>Agaricales</taxon>
        <taxon>Marasmiineae</taxon>
        <taxon>Mycenaceae</taxon>
        <taxon>Mycena</taxon>
    </lineage>
</organism>
<keyword evidence="3" id="KW-1185">Reference proteome</keyword>
<evidence type="ECO:0000313" key="3">
    <source>
        <dbReference type="Proteomes" id="UP001222325"/>
    </source>
</evidence>
<dbReference type="AlphaFoldDB" id="A0AAD6XKF4"/>
<comment type="caution">
    <text evidence="2">The sequence shown here is derived from an EMBL/GenBank/DDBJ whole genome shotgun (WGS) entry which is preliminary data.</text>
</comment>
<name>A0AAD6XKF4_9AGAR</name>
<reference evidence="2" key="1">
    <citation type="submission" date="2023-03" db="EMBL/GenBank/DDBJ databases">
        <title>Massive genome expansion in bonnet fungi (Mycena s.s.) driven by repeated elements and novel gene families across ecological guilds.</title>
        <authorList>
            <consortium name="Lawrence Berkeley National Laboratory"/>
            <person name="Harder C.B."/>
            <person name="Miyauchi S."/>
            <person name="Viragh M."/>
            <person name="Kuo A."/>
            <person name="Thoen E."/>
            <person name="Andreopoulos B."/>
            <person name="Lu D."/>
            <person name="Skrede I."/>
            <person name="Drula E."/>
            <person name="Henrissat B."/>
            <person name="Morin E."/>
            <person name="Kohler A."/>
            <person name="Barry K."/>
            <person name="LaButti K."/>
            <person name="Morin E."/>
            <person name="Salamov A."/>
            <person name="Lipzen A."/>
            <person name="Mereny Z."/>
            <person name="Hegedus B."/>
            <person name="Baldrian P."/>
            <person name="Stursova M."/>
            <person name="Weitz H."/>
            <person name="Taylor A."/>
            <person name="Grigoriev I.V."/>
            <person name="Nagy L.G."/>
            <person name="Martin F."/>
            <person name="Kauserud H."/>
        </authorList>
    </citation>
    <scope>NUCLEOTIDE SEQUENCE</scope>
    <source>
        <strain evidence="2">CBHHK173m</strain>
    </source>
</reference>
<feature type="compositionally biased region" description="Basic residues" evidence="1">
    <location>
        <begin position="207"/>
        <end position="217"/>
    </location>
</feature>
<evidence type="ECO:0000256" key="1">
    <source>
        <dbReference type="SAM" id="MobiDB-lite"/>
    </source>
</evidence>
<gene>
    <name evidence="2" type="ORF">B0H15DRAFT_381156</name>
</gene>